<proteinExistence type="predicted"/>
<protein>
    <submittedName>
        <fullName evidence="2">Uncharacterized protein</fullName>
    </submittedName>
</protein>
<gene>
    <name evidence="2" type="ORF">CPLFYP93_00452</name>
</gene>
<accession>A0A6N2Z360</accession>
<organism evidence="2">
    <name type="scientific">Clostridium paraputrificum</name>
    <dbReference type="NCBI Taxonomy" id="29363"/>
    <lineage>
        <taxon>Bacteria</taxon>
        <taxon>Bacillati</taxon>
        <taxon>Bacillota</taxon>
        <taxon>Clostridia</taxon>
        <taxon>Eubacteriales</taxon>
        <taxon>Clostridiaceae</taxon>
        <taxon>Clostridium</taxon>
    </lineage>
</organism>
<reference evidence="2" key="1">
    <citation type="submission" date="2019-11" db="EMBL/GenBank/DDBJ databases">
        <authorList>
            <person name="Feng L."/>
        </authorList>
    </citation>
    <scope>NUCLEOTIDE SEQUENCE</scope>
    <source>
        <strain evidence="2">CParaputrificumLFYP93</strain>
    </source>
</reference>
<name>A0A6N2Z360_9CLOT</name>
<sequence>MSLQIIKMVIGIVGMILFGVLIVKVLLKPVEDTKLVVLTIGRGEKYENIKSNTSRSIRITSFSGISTKSKTNCEIANEETVEDGDDSTELLLNDENIPVDDTEVIDSDTELLQDEQEINDYTELINSYEDDKYNRNL</sequence>
<evidence type="ECO:0000256" key="1">
    <source>
        <dbReference type="SAM" id="Phobius"/>
    </source>
</evidence>
<dbReference type="EMBL" id="CACRTV010000014">
    <property type="protein sequence ID" value="VYT72677.1"/>
    <property type="molecule type" value="Genomic_DNA"/>
</dbReference>
<evidence type="ECO:0000313" key="2">
    <source>
        <dbReference type="EMBL" id="VYT72677.1"/>
    </source>
</evidence>
<keyword evidence="1" id="KW-1133">Transmembrane helix</keyword>
<dbReference type="RefSeq" id="WP_156558882.1">
    <property type="nucleotide sequence ID" value="NZ_CACRTV010000014.1"/>
</dbReference>
<feature type="transmembrane region" description="Helical" evidence="1">
    <location>
        <begin position="6"/>
        <end position="27"/>
    </location>
</feature>
<keyword evidence="1" id="KW-0472">Membrane</keyword>
<keyword evidence="1" id="KW-0812">Transmembrane</keyword>
<dbReference type="AlphaFoldDB" id="A0A6N2Z360"/>